<dbReference type="GO" id="GO:0045493">
    <property type="term" value="P:xylan catabolic process"/>
    <property type="evidence" value="ECO:0007669"/>
    <property type="project" value="UniProtKB-KW"/>
</dbReference>
<evidence type="ECO:0000256" key="1">
    <source>
        <dbReference type="ARBA" id="ARBA00004613"/>
    </source>
</evidence>
<reference evidence="9" key="1">
    <citation type="journal article" date="2014" name="Int. J. Syst. Evol. Microbiol.">
        <title>Complete genome sequence of Corynebacterium casei LMG S-19264T (=DSM 44701T), isolated from a smear-ripened cheese.</title>
        <authorList>
            <consortium name="US DOE Joint Genome Institute (JGI-PGF)"/>
            <person name="Walter F."/>
            <person name="Albersmeier A."/>
            <person name="Kalinowski J."/>
            <person name="Ruckert C."/>
        </authorList>
    </citation>
    <scope>NUCLEOTIDE SEQUENCE</scope>
    <source>
        <strain evidence="9">CGMCC 1.12181</strain>
    </source>
</reference>
<evidence type="ECO:0008006" key="11">
    <source>
        <dbReference type="Google" id="ProtNLM"/>
    </source>
</evidence>
<proteinExistence type="predicted"/>
<evidence type="ECO:0000313" key="10">
    <source>
        <dbReference type="Proteomes" id="UP000605253"/>
    </source>
</evidence>
<keyword evidence="3" id="KW-0858">Xylan degradation</keyword>
<evidence type="ECO:0000256" key="8">
    <source>
        <dbReference type="SAM" id="SignalP"/>
    </source>
</evidence>
<keyword evidence="2" id="KW-0964">Secreted</keyword>
<dbReference type="PANTHER" id="PTHR38050:SF2">
    <property type="entry name" value="FERULOYL ESTERASE C-RELATED"/>
    <property type="match status" value="1"/>
</dbReference>
<feature type="chain" id="PRO_5036700959" description="Esterase" evidence="8">
    <location>
        <begin position="19"/>
        <end position="273"/>
    </location>
</feature>
<dbReference type="EMBL" id="BMEO01000011">
    <property type="protein sequence ID" value="GGF99984.1"/>
    <property type="molecule type" value="Genomic_DNA"/>
</dbReference>
<dbReference type="SUPFAM" id="SSF53474">
    <property type="entry name" value="alpha/beta-Hydrolases"/>
    <property type="match status" value="1"/>
</dbReference>
<evidence type="ECO:0000256" key="6">
    <source>
        <dbReference type="ARBA" id="ARBA00023277"/>
    </source>
</evidence>
<keyword evidence="4 8" id="KW-0732">Signal</keyword>
<accession>A0A917CVT2</accession>
<evidence type="ECO:0000256" key="4">
    <source>
        <dbReference type="ARBA" id="ARBA00022729"/>
    </source>
</evidence>
<comment type="caution">
    <text evidence="9">The sequence shown here is derived from an EMBL/GenBank/DDBJ whole genome shotgun (WGS) entry which is preliminary data.</text>
</comment>
<evidence type="ECO:0000256" key="5">
    <source>
        <dbReference type="ARBA" id="ARBA00022801"/>
    </source>
</evidence>
<dbReference type="GO" id="GO:0030600">
    <property type="term" value="F:feruloyl esterase activity"/>
    <property type="evidence" value="ECO:0007669"/>
    <property type="project" value="InterPro"/>
</dbReference>
<evidence type="ECO:0000256" key="7">
    <source>
        <dbReference type="ARBA" id="ARBA00023326"/>
    </source>
</evidence>
<evidence type="ECO:0000313" key="9">
    <source>
        <dbReference type="EMBL" id="GGF99984.1"/>
    </source>
</evidence>
<dbReference type="Proteomes" id="UP000605253">
    <property type="component" value="Unassembled WGS sequence"/>
</dbReference>
<keyword evidence="6" id="KW-0119">Carbohydrate metabolism</keyword>
<keyword evidence="5" id="KW-0378">Hydrolase</keyword>
<evidence type="ECO:0000256" key="3">
    <source>
        <dbReference type="ARBA" id="ARBA00022651"/>
    </source>
</evidence>
<evidence type="ECO:0000256" key="2">
    <source>
        <dbReference type="ARBA" id="ARBA00022525"/>
    </source>
</evidence>
<feature type="signal peptide" evidence="8">
    <location>
        <begin position="1"/>
        <end position="18"/>
    </location>
</feature>
<dbReference type="GO" id="GO:0005576">
    <property type="term" value="C:extracellular region"/>
    <property type="evidence" value="ECO:0007669"/>
    <property type="project" value="UniProtKB-SubCell"/>
</dbReference>
<dbReference type="Gene3D" id="3.40.50.1820">
    <property type="entry name" value="alpha/beta hydrolase"/>
    <property type="match status" value="1"/>
</dbReference>
<protein>
    <recommendedName>
        <fullName evidence="11">Esterase</fullName>
    </recommendedName>
</protein>
<dbReference type="AlphaFoldDB" id="A0A917CVT2"/>
<sequence>MRIGLIIAFMMSAFSATAVHTMPSLMDCDDMIFVDGFVSDSWPSQGSGGSVNTGSRTIYINSQLQYRSYYYHIPSSYQGLKALPIMYLFHGAAGAGNAPWAAEYSRDLWQATAEAHQIIVVAQVATGQQGGWIPSNMVAILNAISADMQARYNIEKRRVYGWGFSAGGFVLHELALLNAGEFAGYAVSGAHLGYAASVGVYPSTASRKLPVVLSVGQSDGYYNDVFNDFSTFQQSGWQAGYNVWFDSYAGGHQYFPTEPADVWDKLCISSNLD</sequence>
<dbReference type="InterPro" id="IPR043595">
    <property type="entry name" value="FaeB/C/D"/>
</dbReference>
<keyword evidence="7" id="KW-0624">Polysaccharide degradation</keyword>
<comment type="subcellular location">
    <subcellularLocation>
        <location evidence="1">Secreted</location>
    </subcellularLocation>
</comment>
<reference evidence="9" key="2">
    <citation type="submission" date="2020-09" db="EMBL/GenBank/DDBJ databases">
        <authorList>
            <person name="Sun Q."/>
            <person name="Zhou Y."/>
        </authorList>
    </citation>
    <scope>NUCLEOTIDE SEQUENCE</scope>
    <source>
        <strain evidence="9">CGMCC 1.12181</strain>
    </source>
</reference>
<keyword evidence="10" id="KW-1185">Reference proteome</keyword>
<dbReference type="InterPro" id="IPR029058">
    <property type="entry name" value="AB_hydrolase_fold"/>
</dbReference>
<name>A0A917CVT2_9GAMM</name>
<dbReference type="RefSeq" id="WP_188365752.1">
    <property type="nucleotide sequence ID" value="NZ_BAABJF010000024.1"/>
</dbReference>
<gene>
    <name evidence="9" type="ORF">GCM10011365_21500</name>
</gene>
<organism evidence="9 10">
    <name type="scientific">Marinicella pacifica</name>
    <dbReference type="NCBI Taxonomy" id="1171543"/>
    <lineage>
        <taxon>Bacteria</taxon>
        <taxon>Pseudomonadati</taxon>
        <taxon>Pseudomonadota</taxon>
        <taxon>Gammaproteobacteria</taxon>
        <taxon>Lysobacterales</taxon>
        <taxon>Marinicellaceae</taxon>
        <taxon>Marinicella</taxon>
    </lineage>
</organism>
<dbReference type="PANTHER" id="PTHR38050">
    <property type="match status" value="1"/>
</dbReference>